<name>A0A0K0XRY1_9GAMM</name>
<organism evidence="1 2">
    <name type="scientific">Wenzhouxiangella marina</name>
    <dbReference type="NCBI Taxonomy" id="1579979"/>
    <lineage>
        <taxon>Bacteria</taxon>
        <taxon>Pseudomonadati</taxon>
        <taxon>Pseudomonadota</taxon>
        <taxon>Gammaproteobacteria</taxon>
        <taxon>Chromatiales</taxon>
        <taxon>Wenzhouxiangellaceae</taxon>
        <taxon>Wenzhouxiangella</taxon>
    </lineage>
</organism>
<reference evidence="1 2" key="1">
    <citation type="submission" date="2015-07" db="EMBL/GenBank/DDBJ databases">
        <authorList>
            <person name="Noorani M."/>
        </authorList>
    </citation>
    <scope>NUCLEOTIDE SEQUENCE [LARGE SCALE GENOMIC DNA]</scope>
    <source>
        <strain evidence="1 2">KCTC 42284</strain>
    </source>
</reference>
<proteinExistence type="predicted"/>
<dbReference type="Pfam" id="PF20556">
    <property type="entry name" value="DUF6768"/>
    <property type="match status" value="1"/>
</dbReference>
<dbReference type="KEGG" id="wma:WM2015_78"/>
<gene>
    <name evidence="1" type="ORF">WM2015_78</name>
</gene>
<accession>A0A0K0XRY1</accession>
<dbReference type="InterPro" id="IPR046659">
    <property type="entry name" value="DUF6768"/>
</dbReference>
<protein>
    <submittedName>
        <fullName evidence="1">Uncharacterized protein</fullName>
    </submittedName>
</protein>
<dbReference type="Proteomes" id="UP000066624">
    <property type="component" value="Chromosome"/>
</dbReference>
<keyword evidence="2" id="KW-1185">Reference proteome</keyword>
<sequence length="70" mass="8003">MFQVFTAGDLEQLLFCGLIAVAAFNGLGLLKLWFFLEMNLERDRNWTARELKRLEIALTSDRLNAAADLK</sequence>
<evidence type="ECO:0000313" key="1">
    <source>
        <dbReference type="EMBL" id="AKS40469.1"/>
    </source>
</evidence>
<dbReference type="AlphaFoldDB" id="A0A0K0XRY1"/>
<dbReference type="EMBL" id="CP012154">
    <property type="protein sequence ID" value="AKS40469.1"/>
    <property type="molecule type" value="Genomic_DNA"/>
</dbReference>
<evidence type="ECO:0000313" key="2">
    <source>
        <dbReference type="Proteomes" id="UP000066624"/>
    </source>
</evidence>
<dbReference type="RefSeq" id="WP_049724185.1">
    <property type="nucleotide sequence ID" value="NZ_CP012154.1"/>
</dbReference>